<dbReference type="EMBL" id="JACXAA010000003">
    <property type="protein sequence ID" value="MBD2753169.1"/>
    <property type="molecule type" value="Genomic_DNA"/>
</dbReference>
<reference evidence="2" key="1">
    <citation type="submission" date="2020-09" db="EMBL/GenBank/DDBJ databases">
        <authorList>
            <person name="Kim M.K."/>
        </authorList>
    </citation>
    <scope>NUCLEOTIDE SEQUENCE</scope>
    <source>
        <strain evidence="2">BT704</strain>
    </source>
</reference>
<dbReference type="GO" id="GO:0016491">
    <property type="term" value="F:oxidoreductase activity"/>
    <property type="evidence" value="ECO:0007669"/>
    <property type="project" value="InterPro"/>
</dbReference>
<dbReference type="Proteomes" id="UP000653797">
    <property type="component" value="Unassembled WGS sequence"/>
</dbReference>
<name>A0A927B0B5_9BACT</name>
<evidence type="ECO:0000259" key="1">
    <source>
        <dbReference type="Pfam" id="PF00578"/>
    </source>
</evidence>
<dbReference type="InterPro" id="IPR000866">
    <property type="entry name" value="AhpC/TSA"/>
</dbReference>
<comment type="caution">
    <text evidence="2">The sequence shown here is derived from an EMBL/GenBank/DDBJ whole genome shotgun (WGS) entry which is preliminary data.</text>
</comment>
<accession>A0A927B0B5</accession>
<organism evidence="2 3">
    <name type="scientific">Spirosoma validum</name>
    <dbReference type="NCBI Taxonomy" id="2771355"/>
    <lineage>
        <taxon>Bacteria</taxon>
        <taxon>Pseudomonadati</taxon>
        <taxon>Bacteroidota</taxon>
        <taxon>Cytophagia</taxon>
        <taxon>Cytophagales</taxon>
        <taxon>Cytophagaceae</taxon>
        <taxon>Spirosoma</taxon>
    </lineage>
</organism>
<evidence type="ECO:0000313" key="3">
    <source>
        <dbReference type="Proteomes" id="UP000653797"/>
    </source>
</evidence>
<dbReference type="InterPro" id="IPR036249">
    <property type="entry name" value="Thioredoxin-like_sf"/>
</dbReference>
<keyword evidence="3" id="KW-1185">Reference proteome</keyword>
<dbReference type="RefSeq" id="WP_191038801.1">
    <property type="nucleotide sequence ID" value="NZ_JACXAA010000003.1"/>
</dbReference>
<dbReference type="Gene3D" id="3.40.30.10">
    <property type="entry name" value="Glutaredoxin"/>
    <property type="match status" value="1"/>
</dbReference>
<dbReference type="GO" id="GO:0016209">
    <property type="term" value="F:antioxidant activity"/>
    <property type="evidence" value="ECO:0007669"/>
    <property type="project" value="InterPro"/>
</dbReference>
<feature type="domain" description="Alkyl hydroperoxide reductase subunit C/ Thiol specific antioxidant" evidence="1">
    <location>
        <begin position="33"/>
        <end position="177"/>
    </location>
</feature>
<proteinExistence type="predicted"/>
<dbReference type="Pfam" id="PF00578">
    <property type="entry name" value="AhpC-TSA"/>
    <property type="match status" value="1"/>
</dbReference>
<evidence type="ECO:0000313" key="2">
    <source>
        <dbReference type="EMBL" id="MBD2753169.1"/>
    </source>
</evidence>
<gene>
    <name evidence="2" type="ORF">IC230_09745</name>
</gene>
<sequence>MTLEFENELGDIRAVSSTLDRTRTERIRPLVTGDPAPFFSLAGAPNNWRASVFAQNGSERTTSVLDLVSVRPLVVSFYCPCWGRYALPYLNSLVQLHQNLLLAGADLVVFSNESPKTLERQVKGLDFRVAYAAESTVAQRFGVYSEDDPVWERVSGISEEAFTPALYVIGLDRRIAYHFLDENFDRPLDQDAIFDVVRDLNIAHYETR</sequence>
<protein>
    <submittedName>
        <fullName evidence="2">Redoxin domain-containing protein</fullName>
    </submittedName>
</protein>
<dbReference type="AlphaFoldDB" id="A0A927B0B5"/>
<dbReference type="SUPFAM" id="SSF52833">
    <property type="entry name" value="Thioredoxin-like"/>
    <property type="match status" value="1"/>
</dbReference>